<accession>A0AAD5WDJ1</accession>
<dbReference type="EMBL" id="JAHQIW010005504">
    <property type="protein sequence ID" value="KAJ1366278.1"/>
    <property type="molecule type" value="Genomic_DNA"/>
</dbReference>
<evidence type="ECO:0000313" key="2">
    <source>
        <dbReference type="EMBL" id="KAJ1366278.1"/>
    </source>
</evidence>
<dbReference type="Proteomes" id="UP001196413">
    <property type="component" value="Unassembled WGS sequence"/>
</dbReference>
<protein>
    <submittedName>
        <fullName evidence="2">Uncharacterized protein</fullName>
    </submittedName>
</protein>
<feature type="region of interest" description="Disordered" evidence="1">
    <location>
        <begin position="81"/>
        <end position="119"/>
    </location>
</feature>
<name>A0AAD5WDJ1_PARTN</name>
<organism evidence="2 3">
    <name type="scientific">Parelaphostrongylus tenuis</name>
    <name type="common">Meningeal worm</name>
    <dbReference type="NCBI Taxonomy" id="148309"/>
    <lineage>
        <taxon>Eukaryota</taxon>
        <taxon>Metazoa</taxon>
        <taxon>Ecdysozoa</taxon>
        <taxon>Nematoda</taxon>
        <taxon>Chromadorea</taxon>
        <taxon>Rhabditida</taxon>
        <taxon>Rhabditina</taxon>
        <taxon>Rhabditomorpha</taxon>
        <taxon>Strongyloidea</taxon>
        <taxon>Metastrongylidae</taxon>
        <taxon>Parelaphostrongylus</taxon>
    </lineage>
</organism>
<gene>
    <name evidence="2" type="ORF">KIN20_026897</name>
</gene>
<evidence type="ECO:0000313" key="3">
    <source>
        <dbReference type="Proteomes" id="UP001196413"/>
    </source>
</evidence>
<keyword evidence="3" id="KW-1185">Reference proteome</keyword>
<feature type="compositionally biased region" description="Basic and acidic residues" evidence="1">
    <location>
        <begin position="81"/>
        <end position="105"/>
    </location>
</feature>
<proteinExistence type="predicted"/>
<sequence length="191" mass="21460">MENGVHANGCTRTSMEFSVLGYFPSGYDTDVDESRGNAVAANKFFSNDLVAAHHTVPARGPVCSEDNSSNQRISVLRELEKARREEKKERRDQRNKEQKSKESAVKRPPNAATEMELMPSNEHEASDVLVEADYAAISNGSTTQHQISLESSIHPIKTWRHQFRITKNALAWASRKALLDQHITTIKNKNN</sequence>
<reference evidence="2" key="1">
    <citation type="submission" date="2021-06" db="EMBL/GenBank/DDBJ databases">
        <title>Parelaphostrongylus tenuis whole genome reference sequence.</title>
        <authorList>
            <person name="Garwood T.J."/>
            <person name="Larsen P.A."/>
            <person name="Fountain-Jones N.M."/>
            <person name="Garbe J.R."/>
            <person name="Macchietto M.G."/>
            <person name="Kania S.A."/>
            <person name="Gerhold R.W."/>
            <person name="Richards J.E."/>
            <person name="Wolf T.M."/>
        </authorList>
    </citation>
    <scope>NUCLEOTIDE SEQUENCE</scope>
    <source>
        <strain evidence="2">MNPRO001-30</strain>
        <tissue evidence="2">Meninges</tissue>
    </source>
</reference>
<comment type="caution">
    <text evidence="2">The sequence shown here is derived from an EMBL/GenBank/DDBJ whole genome shotgun (WGS) entry which is preliminary data.</text>
</comment>
<dbReference type="AlphaFoldDB" id="A0AAD5WDJ1"/>
<evidence type="ECO:0000256" key="1">
    <source>
        <dbReference type="SAM" id="MobiDB-lite"/>
    </source>
</evidence>